<protein>
    <submittedName>
        <fullName evidence="10">Lipoprotein releasing system ATP-binding protein LolD</fullName>
    </submittedName>
</protein>
<keyword evidence="7" id="KW-0472">Membrane</keyword>
<evidence type="ECO:0000256" key="3">
    <source>
        <dbReference type="ARBA" id="ARBA00022475"/>
    </source>
</evidence>
<dbReference type="InterPro" id="IPR017871">
    <property type="entry name" value="ABC_transporter-like_CS"/>
</dbReference>
<dbReference type="GO" id="GO:0044874">
    <property type="term" value="P:lipoprotein localization to outer membrane"/>
    <property type="evidence" value="ECO:0007669"/>
    <property type="project" value="TreeGrafter"/>
</dbReference>
<dbReference type="EMBL" id="FPHY01000113">
    <property type="protein sequence ID" value="SFV86821.1"/>
    <property type="molecule type" value="Genomic_DNA"/>
</dbReference>
<dbReference type="PROSITE" id="PS50893">
    <property type="entry name" value="ABC_TRANSPORTER_2"/>
    <property type="match status" value="1"/>
</dbReference>
<keyword evidence="4" id="KW-0547">Nucleotide-binding</keyword>
<dbReference type="GO" id="GO:0022857">
    <property type="term" value="F:transmembrane transporter activity"/>
    <property type="evidence" value="ECO:0007669"/>
    <property type="project" value="TreeGrafter"/>
</dbReference>
<proteinExistence type="inferred from homology"/>
<accession>A0A1W1E0C7</accession>
<dbReference type="GO" id="GO:0089705">
    <property type="term" value="P:protein localization to outer membrane"/>
    <property type="evidence" value="ECO:0007669"/>
    <property type="project" value="TreeGrafter"/>
</dbReference>
<dbReference type="InterPro" id="IPR017911">
    <property type="entry name" value="MacB-like_ATP-bd"/>
</dbReference>
<dbReference type="PROSITE" id="PS00211">
    <property type="entry name" value="ABC_TRANSPORTER_1"/>
    <property type="match status" value="1"/>
</dbReference>
<evidence type="ECO:0000256" key="7">
    <source>
        <dbReference type="ARBA" id="ARBA00023136"/>
    </source>
</evidence>
<dbReference type="Pfam" id="PF00005">
    <property type="entry name" value="ABC_tran"/>
    <property type="match status" value="1"/>
</dbReference>
<keyword evidence="10" id="KW-0449">Lipoprotein</keyword>
<evidence type="ECO:0000313" key="9">
    <source>
        <dbReference type="EMBL" id="SFV86821.1"/>
    </source>
</evidence>
<dbReference type="Gene3D" id="3.40.50.300">
    <property type="entry name" value="P-loop containing nucleotide triphosphate hydrolases"/>
    <property type="match status" value="1"/>
</dbReference>
<dbReference type="SMART" id="SM00382">
    <property type="entry name" value="AAA"/>
    <property type="match status" value="1"/>
</dbReference>
<name>A0A1W1E0C7_9ZZZZ</name>
<dbReference type="InterPro" id="IPR003593">
    <property type="entry name" value="AAA+_ATPase"/>
</dbReference>
<evidence type="ECO:0000256" key="5">
    <source>
        <dbReference type="ARBA" id="ARBA00022840"/>
    </source>
</evidence>
<keyword evidence="3" id="KW-1003">Cell membrane</keyword>
<evidence type="ECO:0000256" key="4">
    <source>
        <dbReference type="ARBA" id="ARBA00022741"/>
    </source>
</evidence>
<dbReference type="CDD" id="cd03255">
    <property type="entry name" value="ABC_MJ0796_LolCDE_FtsE"/>
    <property type="match status" value="1"/>
</dbReference>
<dbReference type="SUPFAM" id="SSF52540">
    <property type="entry name" value="P-loop containing nucleoside triphosphate hydrolases"/>
    <property type="match status" value="1"/>
</dbReference>
<keyword evidence="6" id="KW-1278">Translocase</keyword>
<dbReference type="FunFam" id="3.40.50.300:FF:000230">
    <property type="entry name" value="Lipoprotein-releasing system ATP-binding protein LolD"/>
    <property type="match status" value="1"/>
</dbReference>
<reference evidence="10" key="1">
    <citation type="submission" date="2016-10" db="EMBL/GenBank/DDBJ databases">
        <authorList>
            <person name="de Groot N.N."/>
        </authorList>
    </citation>
    <scope>NUCLEOTIDE SEQUENCE</scope>
</reference>
<sequence length="229" mass="25169">MSKIIECRDLSYSYSNGKIKTPVLNTLNLEVEQAESIAIIGQSGCGKSTLLNLLGGISQPNTGKVLVNNTDLSQINEEEITQLRAQHLGFVYQFHHLLKDFSALDNVTMPLLISGDNKQVAIEKARKLLLDIGLENRLNHRPAELSGGQRQRVAIARALINNPSCLLADEPTGNLDAKNAGEVLGLMMELNQQQKSALILVTHDMDIAKKMDRLLTLENGTLIPFSKKC</sequence>
<feature type="domain" description="ABC transporter" evidence="8">
    <location>
        <begin position="5"/>
        <end position="229"/>
    </location>
</feature>
<dbReference type="AlphaFoldDB" id="A0A1W1E0C7"/>
<organism evidence="10">
    <name type="scientific">hydrothermal vent metagenome</name>
    <dbReference type="NCBI Taxonomy" id="652676"/>
    <lineage>
        <taxon>unclassified sequences</taxon>
        <taxon>metagenomes</taxon>
        <taxon>ecological metagenomes</taxon>
    </lineage>
</organism>
<gene>
    <name evidence="9" type="ORF">MNB_SUP05-SYMBIONT-4-908</name>
    <name evidence="10" type="ORF">MNB_SUP05-SYMBIONT-5-301</name>
</gene>
<dbReference type="InterPro" id="IPR015854">
    <property type="entry name" value="ABC_transpr_LolD-like"/>
</dbReference>
<dbReference type="PANTHER" id="PTHR24220:SF689">
    <property type="entry name" value="LIPOPROTEIN-RELEASING SYSTEM ATP-BINDING PROTEIN LOLD"/>
    <property type="match status" value="1"/>
</dbReference>
<dbReference type="GO" id="GO:0016887">
    <property type="term" value="F:ATP hydrolysis activity"/>
    <property type="evidence" value="ECO:0007669"/>
    <property type="project" value="InterPro"/>
</dbReference>
<keyword evidence="5 10" id="KW-0067">ATP-binding</keyword>
<dbReference type="InterPro" id="IPR027417">
    <property type="entry name" value="P-loop_NTPase"/>
</dbReference>
<evidence type="ECO:0000256" key="2">
    <source>
        <dbReference type="ARBA" id="ARBA00022448"/>
    </source>
</evidence>
<keyword evidence="2" id="KW-0813">Transport</keyword>
<evidence type="ECO:0000256" key="1">
    <source>
        <dbReference type="ARBA" id="ARBA00005417"/>
    </source>
</evidence>
<dbReference type="EMBL" id="FPHZ01000011">
    <property type="protein sequence ID" value="SFV87432.1"/>
    <property type="molecule type" value="Genomic_DNA"/>
</dbReference>
<comment type="similarity">
    <text evidence="1">Belongs to the ABC transporter superfamily.</text>
</comment>
<dbReference type="GO" id="GO:0005886">
    <property type="term" value="C:plasma membrane"/>
    <property type="evidence" value="ECO:0007669"/>
    <property type="project" value="TreeGrafter"/>
</dbReference>
<evidence type="ECO:0000313" key="10">
    <source>
        <dbReference type="EMBL" id="SFV87432.1"/>
    </source>
</evidence>
<dbReference type="InterPro" id="IPR003439">
    <property type="entry name" value="ABC_transporter-like_ATP-bd"/>
</dbReference>
<dbReference type="GO" id="GO:0005524">
    <property type="term" value="F:ATP binding"/>
    <property type="evidence" value="ECO:0007669"/>
    <property type="project" value="UniProtKB-KW"/>
</dbReference>
<evidence type="ECO:0000259" key="8">
    <source>
        <dbReference type="PROSITE" id="PS50893"/>
    </source>
</evidence>
<dbReference type="PANTHER" id="PTHR24220">
    <property type="entry name" value="IMPORT ATP-BINDING PROTEIN"/>
    <property type="match status" value="1"/>
</dbReference>
<evidence type="ECO:0000256" key="6">
    <source>
        <dbReference type="ARBA" id="ARBA00022967"/>
    </source>
</evidence>